<dbReference type="Proteomes" id="UP000469462">
    <property type="component" value="Unassembled WGS sequence"/>
</dbReference>
<dbReference type="InterPro" id="IPR032710">
    <property type="entry name" value="NTF2-like_dom_sf"/>
</dbReference>
<sequence>MNNPGKKKKGRREAADAPLCPCGSGVALSACCGRWLSGGASPLQAPDPLSLMRSRFTAYALGDDAYVLATWAPETRPTELFGPGEPRPKWVSLRILSSSVSPDGRTGEVEFLALARTSQGAVRMREHSRFRREPDGRWVYVEGDQLDPAGAR</sequence>
<evidence type="ECO:0000259" key="1">
    <source>
        <dbReference type="Pfam" id="PF17775"/>
    </source>
</evidence>
<feature type="domain" description="YchJ-like middle NTF2-like" evidence="1">
    <location>
        <begin position="48"/>
        <end position="143"/>
    </location>
</feature>
<reference evidence="2 3" key="1">
    <citation type="submission" date="2019-10" db="EMBL/GenBank/DDBJ databases">
        <title>Genome diversity of Sutterella seckii.</title>
        <authorList>
            <person name="Chaplin A.V."/>
            <person name="Sokolova S.R."/>
            <person name="Mosin K.A."/>
            <person name="Ivanova E.L."/>
            <person name="Kochetkova T.O."/>
            <person name="Goltsov A.Y."/>
            <person name="Trofimov D.Y."/>
            <person name="Efimov B.A."/>
        </authorList>
    </citation>
    <scope>NUCLEOTIDE SEQUENCE [LARGE SCALE GENOMIC DNA]</scope>
    <source>
        <strain evidence="2 3">ASD3426</strain>
    </source>
</reference>
<evidence type="ECO:0000313" key="3">
    <source>
        <dbReference type="Proteomes" id="UP000469462"/>
    </source>
</evidence>
<comment type="caution">
    <text evidence="2">The sequence shown here is derived from an EMBL/GenBank/DDBJ whole genome shotgun (WGS) entry which is preliminary data.</text>
</comment>
<accession>A0AAI9S9R6</accession>
<dbReference type="Pfam" id="PF17775">
    <property type="entry name" value="YchJ_M-like"/>
    <property type="match status" value="1"/>
</dbReference>
<proteinExistence type="predicted"/>
<dbReference type="EMBL" id="WEHW01000061">
    <property type="protein sequence ID" value="KAB7649863.1"/>
    <property type="molecule type" value="Genomic_DNA"/>
</dbReference>
<organism evidence="2 3">
    <name type="scientific">Sutterella seckii</name>
    <dbReference type="NCBI Taxonomy" id="1944635"/>
    <lineage>
        <taxon>Bacteria</taxon>
        <taxon>Pseudomonadati</taxon>
        <taxon>Pseudomonadota</taxon>
        <taxon>Betaproteobacteria</taxon>
        <taxon>Burkholderiales</taxon>
        <taxon>Sutterellaceae</taxon>
        <taxon>Sutterella</taxon>
    </lineage>
</organism>
<dbReference type="InterPro" id="IPR004027">
    <property type="entry name" value="SEC_C_motif"/>
</dbReference>
<dbReference type="Pfam" id="PF02810">
    <property type="entry name" value="SEC-C"/>
    <property type="match status" value="1"/>
</dbReference>
<name>A0AAI9S9R6_9BURK</name>
<dbReference type="InterPro" id="IPR048469">
    <property type="entry name" value="YchJ-like_M"/>
</dbReference>
<dbReference type="Gene3D" id="3.10.450.50">
    <property type="match status" value="1"/>
</dbReference>
<dbReference type="PROSITE" id="PS51257">
    <property type="entry name" value="PROKAR_LIPOPROTEIN"/>
    <property type="match status" value="1"/>
</dbReference>
<keyword evidence="3" id="KW-1185">Reference proteome</keyword>
<dbReference type="SUPFAM" id="SSF54427">
    <property type="entry name" value="NTF2-like"/>
    <property type="match status" value="1"/>
</dbReference>
<gene>
    <name evidence="2" type="ORF">GBM96_10520</name>
</gene>
<evidence type="ECO:0000313" key="2">
    <source>
        <dbReference type="EMBL" id="KAB7649863.1"/>
    </source>
</evidence>
<dbReference type="AlphaFoldDB" id="A0AAI9S9R6"/>
<protein>
    <submittedName>
        <fullName evidence="2">Zinc-binding protein</fullName>
    </submittedName>
</protein>